<comment type="catalytic activity">
    <reaction evidence="2">
        <text>4-(gamma-L-glutamylamino)butanoate + H2O = 4-aminobutanoate + L-glutamate</text>
        <dbReference type="Rhea" id="RHEA:19737"/>
        <dbReference type="ChEBI" id="CHEBI:15377"/>
        <dbReference type="ChEBI" id="CHEBI:29985"/>
        <dbReference type="ChEBI" id="CHEBI:58800"/>
        <dbReference type="ChEBI" id="CHEBI:59888"/>
        <dbReference type="EC" id="3.5.1.94"/>
    </reaction>
</comment>
<feature type="compositionally biased region" description="Basic and acidic residues" evidence="6">
    <location>
        <begin position="135"/>
        <end position="150"/>
    </location>
</feature>
<reference evidence="7 8" key="1">
    <citation type="submission" date="2019-03" db="EMBL/GenBank/DDBJ databases">
        <title>Genomic Encyclopedia of Type Strains, Phase IV (KMG-IV): sequencing the most valuable type-strain genomes for metagenomic binning, comparative biology and taxonomic classification.</title>
        <authorList>
            <person name="Goeker M."/>
        </authorList>
    </citation>
    <scope>NUCLEOTIDE SEQUENCE [LARGE SCALE GENOMIC DNA]</scope>
    <source>
        <strain evidence="7 8">DSM 15505</strain>
    </source>
</reference>
<dbReference type="RefSeq" id="WP_133736069.1">
    <property type="nucleotide sequence ID" value="NZ_SOAX01000003.1"/>
</dbReference>
<comment type="similarity">
    <text evidence="1">Belongs to the peptidase C26 family.</text>
</comment>
<organism evidence="7 8">
    <name type="scientific">Halospina denitrificans</name>
    <dbReference type="NCBI Taxonomy" id="332522"/>
    <lineage>
        <taxon>Bacteria</taxon>
        <taxon>Pseudomonadati</taxon>
        <taxon>Pseudomonadota</taxon>
        <taxon>Gammaproteobacteria</taxon>
        <taxon>Halospina</taxon>
    </lineage>
</organism>
<accession>A0A4R7JTQ9</accession>
<evidence type="ECO:0000256" key="5">
    <source>
        <dbReference type="ARBA" id="ARBA00066788"/>
    </source>
</evidence>
<feature type="region of interest" description="Disordered" evidence="6">
    <location>
        <begin position="133"/>
        <end position="156"/>
    </location>
</feature>
<evidence type="ECO:0000256" key="6">
    <source>
        <dbReference type="SAM" id="MobiDB-lite"/>
    </source>
</evidence>
<dbReference type="Proteomes" id="UP000295830">
    <property type="component" value="Unassembled WGS sequence"/>
</dbReference>
<proteinExistence type="inferred from homology"/>
<name>A0A4R7JTQ9_9GAMM</name>
<evidence type="ECO:0000256" key="3">
    <source>
        <dbReference type="ARBA" id="ARBA00055068"/>
    </source>
</evidence>
<keyword evidence="7" id="KW-0378">Hydrolase</keyword>
<dbReference type="EC" id="3.5.1.94" evidence="5"/>
<dbReference type="GO" id="GO:0006598">
    <property type="term" value="P:polyamine catabolic process"/>
    <property type="evidence" value="ECO:0007669"/>
    <property type="project" value="TreeGrafter"/>
</dbReference>
<dbReference type="OrthoDB" id="9813383at2"/>
<dbReference type="InterPro" id="IPR011697">
    <property type="entry name" value="Peptidase_C26"/>
</dbReference>
<comment type="pathway">
    <text evidence="4">Amine and polyamine degradation; putrescine degradation; 4-aminobutanoate from putrescine: step 4/4.</text>
</comment>
<dbReference type="AlphaFoldDB" id="A0A4R7JTQ9"/>
<dbReference type="Pfam" id="PF07722">
    <property type="entry name" value="Peptidase_C26"/>
    <property type="match status" value="1"/>
</dbReference>
<evidence type="ECO:0000256" key="2">
    <source>
        <dbReference type="ARBA" id="ARBA00052718"/>
    </source>
</evidence>
<evidence type="ECO:0000256" key="4">
    <source>
        <dbReference type="ARBA" id="ARBA00060634"/>
    </source>
</evidence>
<dbReference type="SUPFAM" id="SSF52317">
    <property type="entry name" value="Class I glutamine amidotransferase-like"/>
    <property type="match status" value="1"/>
</dbReference>
<sequence length="255" mass="27409">MRPLIGITACTRTVSGVASHCVQNKYVEAVAEAAQATPILIPALGETTDVSGLLSRLDGILATGSSTGVDPRRYGGNPREQSPEGLDIARDATTLPLLREAVRSSVPVLAICRGHQELNVALGGTLHQFVQSVPGKRDHREDESVPEEQRYGPSHSVSLRSDGYLARLFQTDSIAVNSLHEQGIDTLAPELIAEAWTEDGLVEAIRAPQAPAFTIGVQWHPEWQAAHTPYSRELFQAFASACRTRASDRNASVVG</sequence>
<dbReference type="InterPro" id="IPR029062">
    <property type="entry name" value="Class_I_gatase-like"/>
</dbReference>
<dbReference type="Gene3D" id="3.40.50.880">
    <property type="match status" value="1"/>
</dbReference>
<dbReference type="GO" id="GO:0033969">
    <property type="term" value="F:gamma-glutamyl-gamma-aminobutyrate hydrolase activity"/>
    <property type="evidence" value="ECO:0007669"/>
    <property type="project" value="UniProtKB-EC"/>
</dbReference>
<dbReference type="InterPro" id="IPR044668">
    <property type="entry name" value="PuuD-like"/>
</dbReference>
<dbReference type="GO" id="GO:0005829">
    <property type="term" value="C:cytosol"/>
    <property type="evidence" value="ECO:0007669"/>
    <property type="project" value="TreeGrafter"/>
</dbReference>
<dbReference type="CDD" id="cd01745">
    <property type="entry name" value="GATase1_2"/>
    <property type="match status" value="1"/>
</dbReference>
<feature type="region of interest" description="Disordered" evidence="6">
    <location>
        <begin position="65"/>
        <end position="84"/>
    </location>
</feature>
<dbReference type="PANTHER" id="PTHR43235:SF1">
    <property type="entry name" value="GLUTAMINE AMIDOTRANSFERASE PB2B2.05-RELATED"/>
    <property type="match status" value="1"/>
</dbReference>
<evidence type="ECO:0000313" key="7">
    <source>
        <dbReference type="EMBL" id="TDT41722.1"/>
    </source>
</evidence>
<keyword evidence="8" id="KW-1185">Reference proteome</keyword>
<dbReference type="PROSITE" id="PS51273">
    <property type="entry name" value="GATASE_TYPE_1"/>
    <property type="match status" value="1"/>
</dbReference>
<evidence type="ECO:0000256" key="1">
    <source>
        <dbReference type="ARBA" id="ARBA00011083"/>
    </source>
</evidence>
<gene>
    <name evidence="7" type="ORF">DES49_1824</name>
</gene>
<dbReference type="PANTHER" id="PTHR43235">
    <property type="entry name" value="GLUTAMINE AMIDOTRANSFERASE PB2B2.05-RELATED"/>
    <property type="match status" value="1"/>
</dbReference>
<comment type="caution">
    <text evidence="7">The sequence shown here is derived from an EMBL/GenBank/DDBJ whole genome shotgun (WGS) entry which is preliminary data.</text>
</comment>
<comment type="function">
    <text evidence="3">Involved in the breakdown of putrescine via hydrolysis of the gamma-glutamyl linkage of gamma-glutamyl-gamma-aminobutyrate.</text>
</comment>
<dbReference type="FunFam" id="3.40.50.880:FF:000030">
    <property type="entry name" value="Gamma-glutamyl-gamma-aminobutyrate hydrolase PuuD"/>
    <property type="match status" value="1"/>
</dbReference>
<protein>
    <recommendedName>
        <fullName evidence="5">gamma-glutamyl-gamma-aminobutyrate hydrolase</fullName>
        <ecNumber evidence="5">3.5.1.94</ecNumber>
    </recommendedName>
</protein>
<evidence type="ECO:0000313" key="8">
    <source>
        <dbReference type="Proteomes" id="UP000295830"/>
    </source>
</evidence>
<dbReference type="EMBL" id="SOAX01000003">
    <property type="protein sequence ID" value="TDT41722.1"/>
    <property type="molecule type" value="Genomic_DNA"/>
</dbReference>